<dbReference type="PANTHER" id="PTHR43585">
    <property type="entry name" value="FUMIPYRROLE BIOSYNTHESIS PROTEIN C"/>
    <property type="match status" value="1"/>
</dbReference>
<name>H3RKP9_PANSE</name>
<evidence type="ECO:0000313" key="6">
    <source>
        <dbReference type="EMBL" id="ARF52713.1"/>
    </source>
</evidence>
<dbReference type="InterPro" id="IPR052032">
    <property type="entry name" value="ATP-dep_AA_Ligase"/>
</dbReference>
<dbReference type="AlphaFoldDB" id="H3RKP9"/>
<dbReference type="KEGG" id="pstw:DSJ_26270"/>
<dbReference type="Pfam" id="PF13535">
    <property type="entry name" value="ATP-grasp_4"/>
    <property type="match status" value="1"/>
</dbReference>
<evidence type="ECO:0000256" key="2">
    <source>
        <dbReference type="ARBA" id="ARBA00022741"/>
    </source>
</evidence>
<dbReference type="Proteomes" id="UP000005050">
    <property type="component" value="Unassembled WGS sequence"/>
</dbReference>
<evidence type="ECO:0000313" key="7">
    <source>
        <dbReference type="EMBL" id="EHT98290.1"/>
    </source>
</evidence>
<dbReference type="Gene3D" id="3.30.470.20">
    <property type="entry name" value="ATP-grasp fold, B domain"/>
    <property type="match status" value="1"/>
</dbReference>
<accession>H3RKP9</accession>
<dbReference type="PANTHER" id="PTHR43585:SF2">
    <property type="entry name" value="ATP-GRASP ENZYME FSQD"/>
    <property type="match status" value="1"/>
</dbReference>
<dbReference type="SUPFAM" id="SSF56059">
    <property type="entry name" value="Glutathione synthetase ATP-binding domain-like"/>
    <property type="match status" value="1"/>
</dbReference>
<organism evidence="7 8">
    <name type="scientific">Pantoea stewartii subsp. stewartii DC283</name>
    <dbReference type="NCBI Taxonomy" id="660596"/>
    <lineage>
        <taxon>Bacteria</taxon>
        <taxon>Pseudomonadati</taxon>
        <taxon>Pseudomonadota</taxon>
        <taxon>Gammaproteobacteria</taxon>
        <taxon>Enterobacterales</taxon>
        <taxon>Erwiniaceae</taxon>
        <taxon>Pantoea</taxon>
    </lineage>
</organism>
<dbReference type="PROSITE" id="PS50975">
    <property type="entry name" value="ATP_GRASP"/>
    <property type="match status" value="1"/>
</dbReference>
<dbReference type="InterPro" id="IPR011761">
    <property type="entry name" value="ATP-grasp"/>
</dbReference>
<keyword evidence="2 4" id="KW-0547">Nucleotide-binding</keyword>
<dbReference type="Proteomes" id="UP000192380">
    <property type="component" value="Plasmid pDSJ10"/>
</dbReference>
<keyword evidence="6" id="KW-0614">Plasmid</keyword>
<reference evidence="7 8" key="1">
    <citation type="journal article" date="2012" name="Mol. Microbiol.">
        <title>The genetic and structural basis of two distinct terminal side branch residues in stewartan and amylovoran exopolysaccharides and their potential role in host adaptation.</title>
        <authorList>
            <person name="Wang X."/>
            <person name="Yang F."/>
            <person name="von Bodman S.B."/>
        </authorList>
    </citation>
    <scope>NUCLEOTIDE SEQUENCE [LARGE SCALE GENOMIC DNA]</scope>
    <source>
        <strain evidence="7 8">DC283</strain>
    </source>
</reference>
<evidence type="ECO:0000256" key="1">
    <source>
        <dbReference type="ARBA" id="ARBA00022598"/>
    </source>
</evidence>
<dbReference type="Gene3D" id="3.40.50.20">
    <property type="match status" value="1"/>
</dbReference>
<evidence type="ECO:0000313" key="8">
    <source>
        <dbReference type="Proteomes" id="UP000005050"/>
    </source>
</evidence>
<dbReference type="EMBL" id="CP017591">
    <property type="protein sequence ID" value="ARF52713.1"/>
    <property type="molecule type" value="Genomic_DNA"/>
</dbReference>
<reference evidence="7" key="2">
    <citation type="submission" date="2012-01" db="EMBL/GenBank/DDBJ databases">
        <authorList>
            <person name="Biehl B.S."/>
            <person name="Ding Y."/>
            <person name="Dugan-Rocha S.P."/>
            <person name="Gibbs R.A."/>
            <person name="Glasner J.D."/>
            <person name="Kovar C."/>
            <person name="Muzny D.M."/>
            <person name="Neeno-Eckwall E.C."/>
            <person name="Perna N.T."/>
            <person name="Qin X."/>
            <person name="von Bodman S.B."/>
            <person name="Weinstock G.M."/>
        </authorList>
    </citation>
    <scope>NUCLEOTIDE SEQUENCE</scope>
    <source>
        <strain evidence="7">DC283</strain>
    </source>
</reference>
<feature type="domain" description="ATP-grasp" evidence="5">
    <location>
        <begin position="89"/>
        <end position="312"/>
    </location>
</feature>
<keyword evidence="3 4" id="KW-0067">ATP-binding</keyword>
<dbReference type="PATRIC" id="fig|660596.6.peg.4983"/>
<keyword evidence="9" id="KW-1185">Reference proteome</keyword>
<evidence type="ECO:0000313" key="9">
    <source>
        <dbReference type="Proteomes" id="UP000192380"/>
    </source>
</evidence>
<dbReference type="GO" id="GO:0005524">
    <property type="term" value="F:ATP binding"/>
    <property type="evidence" value="ECO:0007669"/>
    <property type="project" value="UniProtKB-UniRule"/>
</dbReference>
<sequence>MNQHIMVVEASFLGVSYIARAIRNLGYEPVFLTNYWNQEGDALIQLAQERAIFCDTTDIEDIKRVVNAFGIEKIAGLTTLLDSRLAIIATANKELGLPGVSASVLNLKDKAWVNEIIPEYIPASLGIEWQVTPEKTIEDFISASGAAKFIAKPGLTAGAIGTFTFQTFDELKEKIALAIKKIPDYLNPNQYIIQEFFDGELVSIEGYACHNKVNFIGATKRFKYGNTEVQHKFPYQNDMGNTAYEKCKNVVCTLIDRADFNYGFFHIEFMVNGDEVRLIDANMGRPGGTNVMELIAFAYDVSPVKIFLHAISVAVLQKPVIENSFFDRPVREDVTGILYGLAESARLLRFDLSEPASSHHLAVNMGTVIPALGESNWSAIGTLTGKSEDVFHDLAKIKLITDKGEYGAVITK</sequence>
<evidence type="ECO:0000256" key="4">
    <source>
        <dbReference type="PROSITE-ProRule" id="PRU00409"/>
    </source>
</evidence>
<evidence type="ECO:0000256" key="3">
    <source>
        <dbReference type="ARBA" id="ARBA00022840"/>
    </source>
</evidence>
<proteinExistence type="predicted"/>
<evidence type="ECO:0000259" key="5">
    <source>
        <dbReference type="PROSITE" id="PS50975"/>
    </source>
</evidence>
<geneLocation type="plasmid" evidence="6 9">
    <name>pDSJ10</name>
</geneLocation>
<dbReference type="OrthoDB" id="24041at2"/>
<protein>
    <recommendedName>
        <fullName evidence="5">ATP-grasp domain-containing protein</fullName>
    </recommendedName>
</protein>
<dbReference type="GO" id="GO:0016874">
    <property type="term" value="F:ligase activity"/>
    <property type="evidence" value="ECO:0007669"/>
    <property type="project" value="UniProtKB-KW"/>
</dbReference>
<reference evidence="6 9" key="3">
    <citation type="submission" date="2016-10" db="EMBL/GenBank/DDBJ databases">
        <title>Complete Genome Assembly of Pantoea stewartii subsp. stewartii DC283, a Corn Pathogen.</title>
        <authorList>
            <person name="Duong D.A."/>
            <person name="Stevens A.M."/>
            <person name="Jensen R.V."/>
        </authorList>
    </citation>
    <scope>NUCLEOTIDE SEQUENCE [LARGE SCALE GENOMIC DNA]</scope>
    <source>
        <strain evidence="6 9">DC283</strain>
        <plasmid evidence="6 9">pDSJ10</plasmid>
    </source>
</reference>
<gene>
    <name evidence="7" type="ORF">CKS_2974</name>
    <name evidence="6" type="ORF">DSJ_26270</name>
</gene>
<keyword evidence="1" id="KW-0436">Ligase</keyword>
<dbReference type="RefSeq" id="WP_006122100.1">
    <property type="nucleotide sequence ID" value="NZ_AHIE01000038.1"/>
</dbReference>
<dbReference type="EMBL" id="AHIE01000038">
    <property type="protein sequence ID" value="EHT98290.1"/>
    <property type="molecule type" value="Genomic_DNA"/>
</dbReference>
<dbReference type="GO" id="GO:0046872">
    <property type="term" value="F:metal ion binding"/>
    <property type="evidence" value="ECO:0007669"/>
    <property type="project" value="InterPro"/>
</dbReference>